<keyword evidence="1" id="KW-0479">Metal-binding</keyword>
<dbReference type="PANTHER" id="PTHR11358:SF26">
    <property type="entry name" value="GUANIDINO ACID HYDROLASE, MITOCHONDRIAL"/>
    <property type="match status" value="1"/>
</dbReference>
<dbReference type="GO" id="GO:0008783">
    <property type="term" value="F:agmatinase activity"/>
    <property type="evidence" value="ECO:0007669"/>
    <property type="project" value="TreeGrafter"/>
</dbReference>
<dbReference type="GO" id="GO:0046872">
    <property type="term" value="F:metal ion binding"/>
    <property type="evidence" value="ECO:0007669"/>
    <property type="project" value="UniProtKB-KW"/>
</dbReference>
<dbReference type="PANTHER" id="PTHR11358">
    <property type="entry name" value="ARGINASE/AGMATINASE"/>
    <property type="match status" value="1"/>
</dbReference>
<feature type="transmembrane region" description="Helical" evidence="3">
    <location>
        <begin position="329"/>
        <end position="347"/>
    </location>
</feature>
<sequence>MNYPDWNETRESMWAAERNFPMIDEETPTFMAQPHAKNKQDLKGADVVVIGSPYVSSSSDEWAGIAKEHWLAAPKRVRQQSIRYQSGYVQDFRLNVFDHLKLVDYGDAEIPPEANVGKLDPELILQAQSAVESKVNDALDVGALPIVVGQNSPCSSYAIAKCVAEHTDGDVGIVSLDTHWDIFRECPQTNDPRIAGGFCWLYKTIEFHENIHARNLVEIGPRGMLEAPDVVEELLNRGANFYSGWDVRQQGIEAVCKGLDHAYNGTSAIYGHFDMDVLGGAGPAPGDILGELAEPIGMTDYECIRIAHELGLRGVNGFSFICIPPGSPVMYRVIVYIVMYLLAGKAMRRRRLS</sequence>
<evidence type="ECO:0000256" key="1">
    <source>
        <dbReference type="ARBA" id="ARBA00022723"/>
    </source>
</evidence>
<accession>A0A381Y3H0</accession>
<keyword evidence="3" id="KW-0812">Transmembrane</keyword>
<dbReference type="AlphaFoldDB" id="A0A381Y3H0"/>
<dbReference type="Pfam" id="PF00491">
    <property type="entry name" value="Arginase"/>
    <property type="match status" value="1"/>
</dbReference>
<keyword evidence="3" id="KW-0472">Membrane</keyword>
<evidence type="ECO:0000256" key="2">
    <source>
        <dbReference type="ARBA" id="ARBA00022801"/>
    </source>
</evidence>
<proteinExistence type="predicted"/>
<name>A0A381Y3H0_9ZZZZ</name>
<protein>
    <recommendedName>
        <fullName evidence="5">Agmatinase</fullName>
    </recommendedName>
</protein>
<evidence type="ECO:0000256" key="3">
    <source>
        <dbReference type="SAM" id="Phobius"/>
    </source>
</evidence>
<keyword evidence="3" id="KW-1133">Transmembrane helix</keyword>
<keyword evidence="2" id="KW-0378">Hydrolase</keyword>
<organism evidence="4">
    <name type="scientific">marine metagenome</name>
    <dbReference type="NCBI Taxonomy" id="408172"/>
    <lineage>
        <taxon>unclassified sequences</taxon>
        <taxon>metagenomes</taxon>
        <taxon>ecological metagenomes</taxon>
    </lineage>
</organism>
<evidence type="ECO:0000313" key="4">
    <source>
        <dbReference type="EMBL" id="SVA71564.1"/>
    </source>
</evidence>
<dbReference type="Gene3D" id="3.40.800.10">
    <property type="entry name" value="Ureohydrolase domain"/>
    <property type="match status" value="1"/>
</dbReference>
<dbReference type="GO" id="GO:0033389">
    <property type="term" value="P:putrescine biosynthetic process from arginine, via agmatine"/>
    <property type="evidence" value="ECO:0007669"/>
    <property type="project" value="TreeGrafter"/>
</dbReference>
<reference evidence="4" key="1">
    <citation type="submission" date="2018-05" db="EMBL/GenBank/DDBJ databases">
        <authorList>
            <person name="Lanie J.A."/>
            <person name="Ng W.-L."/>
            <person name="Kazmierczak K.M."/>
            <person name="Andrzejewski T.M."/>
            <person name="Davidsen T.M."/>
            <person name="Wayne K.J."/>
            <person name="Tettelin H."/>
            <person name="Glass J.I."/>
            <person name="Rusch D."/>
            <person name="Podicherti R."/>
            <person name="Tsui H.-C.T."/>
            <person name="Winkler M.E."/>
        </authorList>
    </citation>
    <scope>NUCLEOTIDE SEQUENCE</scope>
</reference>
<dbReference type="InterPro" id="IPR006035">
    <property type="entry name" value="Ureohydrolase"/>
</dbReference>
<dbReference type="SUPFAM" id="SSF52768">
    <property type="entry name" value="Arginase/deacetylase"/>
    <property type="match status" value="1"/>
</dbReference>
<dbReference type="PROSITE" id="PS51409">
    <property type="entry name" value="ARGINASE_2"/>
    <property type="match status" value="1"/>
</dbReference>
<gene>
    <name evidence="4" type="ORF">METZ01_LOCUS124418</name>
</gene>
<evidence type="ECO:0008006" key="5">
    <source>
        <dbReference type="Google" id="ProtNLM"/>
    </source>
</evidence>
<dbReference type="InterPro" id="IPR023696">
    <property type="entry name" value="Ureohydrolase_dom_sf"/>
</dbReference>
<dbReference type="EMBL" id="UINC01017304">
    <property type="protein sequence ID" value="SVA71564.1"/>
    <property type="molecule type" value="Genomic_DNA"/>
</dbReference>